<evidence type="ECO:0008006" key="3">
    <source>
        <dbReference type="Google" id="ProtNLM"/>
    </source>
</evidence>
<protein>
    <recommendedName>
        <fullName evidence="3">Lipoprotein</fullName>
    </recommendedName>
</protein>
<dbReference type="OrthoDB" id="9963558at2"/>
<dbReference type="PROSITE" id="PS51257">
    <property type="entry name" value="PROKAR_LIPOPROTEIN"/>
    <property type="match status" value="1"/>
</dbReference>
<proteinExistence type="predicted"/>
<evidence type="ECO:0000313" key="2">
    <source>
        <dbReference type="Proteomes" id="UP000070456"/>
    </source>
</evidence>
<comment type="caution">
    <text evidence="1">The sequence shown here is derived from an EMBL/GenBank/DDBJ whole genome shotgun (WGS) entry which is preliminary data.</text>
</comment>
<dbReference type="EMBL" id="LOEE01000003">
    <property type="protein sequence ID" value="KXG78943.1"/>
    <property type="molecule type" value="Genomic_DNA"/>
</dbReference>
<reference evidence="1 2" key="1">
    <citation type="submission" date="2015-12" db="EMBL/GenBank/DDBJ databases">
        <title>Draft genome sequence of the thermoanaerobe Thermotalea metallivorans, an isolate from the runoff channel of the Great Artesian Basin, Australia.</title>
        <authorList>
            <person name="Patel B.K."/>
        </authorList>
    </citation>
    <scope>NUCLEOTIDE SEQUENCE [LARGE SCALE GENOMIC DNA]</scope>
    <source>
        <strain evidence="1 2">B2-1</strain>
    </source>
</reference>
<gene>
    <name evidence="1" type="ORF">AN619_01030</name>
</gene>
<sequence>MLRPFVLKPILFLTLLILFLAGCSNPWYINSDRQNDVSVNMAIPKDFEKSLKIKSDAEIIEIVKKSKSSIVIPSDFDISKINQELLESIIVYLIESEKSYKNNQLISKENNVLFSRILKLASSNTGLPSSEVNFLLTQLQLHNESLNTIQEARKNKNYVAEYEGKVLFFLTKEVILDAIDLERNLYELFIRKLTRCVN</sequence>
<accession>A0A140LEG8</accession>
<evidence type="ECO:0000313" key="1">
    <source>
        <dbReference type="EMBL" id="KXG78943.1"/>
    </source>
</evidence>
<name>A0A140LEG8_9FIRM</name>
<dbReference type="Proteomes" id="UP000070456">
    <property type="component" value="Unassembled WGS sequence"/>
</dbReference>
<dbReference type="AlphaFoldDB" id="A0A140LEG8"/>
<dbReference type="RefSeq" id="WP_068553995.1">
    <property type="nucleotide sequence ID" value="NZ_LOEE01000003.1"/>
</dbReference>
<organism evidence="1 2">
    <name type="scientific">Thermotalea metallivorans</name>
    <dbReference type="NCBI Taxonomy" id="520762"/>
    <lineage>
        <taxon>Bacteria</taxon>
        <taxon>Bacillati</taxon>
        <taxon>Bacillota</taxon>
        <taxon>Clostridia</taxon>
        <taxon>Peptostreptococcales</taxon>
        <taxon>Thermotaleaceae</taxon>
        <taxon>Thermotalea</taxon>
    </lineage>
</organism>
<keyword evidence="2" id="KW-1185">Reference proteome</keyword>